<evidence type="ECO:0000313" key="3">
    <source>
        <dbReference type="Proteomes" id="UP000734854"/>
    </source>
</evidence>
<accession>A0A8J5LDU0</accession>
<dbReference type="EMBL" id="JACMSC010000008">
    <property type="protein sequence ID" value="KAG6509338.1"/>
    <property type="molecule type" value="Genomic_DNA"/>
</dbReference>
<reference evidence="2 3" key="1">
    <citation type="submission" date="2020-08" db="EMBL/GenBank/DDBJ databases">
        <title>Plant Genome Project.</title>
        <authorList>
            <person name="Zhang R.-G."/>
        </authorList>
    </citation>
    <scope>NUCLEOTIDE SEQUENCE [LARGE SCALE GENOMIC DNA]</scope>
    <source>
        <tissue evidence="2">Rhizome</tissue>
    </source>
</reference>
<feature type="compositionally biased region" description="Basic and acidic residues" evidence="1">
    <location>
        <begin position="146"/>
        <end position="159"/>
    </location>
</feature>
<dbReference type="Proteomes" id="UP000734854">
    <property type="component" value="Unassembled WGS sequence"/>
</dbReference>
<protein>
    <submittedName>
        <fullName evidence="2">Uncharacterized protein</fullName>
    </submittedName>
</protein>
<organism evidence="2 3">
    <name type="scientific">Zingiber officinale</name>
    <name type="common">Ginger</name>
    <name type="synonym">Amomum zingiber</name>
    <dbReference type="NCBI Taxonomy" id="94328"/>
    <lineage>
        <taxon>Eukaryota</taxon>
        <taxon>Viridiplantae</taxon>
        <taxon>Streptophyta</taxon>
        <taxon>Embryophyta</taxon>
        <taxon>Tracheophyta</taxon>
        <taxon>Spermatophyta</taxon>
        <taxon>Magnoliopsida</taxon>
        <taxon>Liliopsida</taxon>
        <taxon>Zingiberales</taxon>
        <taxon>Zingiberaceae</taxon>
        <taxon>Zingiber</taxon>
    </lineage>
</organism>
<dbReference type="AlphaFoldDB" id="A0A8J5LDU0"/>
<sequence>MHRLPKTSIGGRCAPGISFSTSRKPGRPVRGERGGDDSSEDPFLRSLSFGNDDKEENQRSYQEASFGRPSSRPAFQGGKESRKVPPLAKEDGIDASSGDLFPDFDLGEDELGLTGSGLRGRSRSRARRRTPPREDFSRSTQSAFKDFGRDFVGDFDNPRYRSPLGSASGDRIEDSSDGLPSDRVGDSLAQKFNLGGSDQHKTDEANQETLDSTKSITLEKR</sequence>
<gene>
    <name evidence="2" type="ORF">ZIOFF_027323</name>
</gene>
<feature type="compositionally biased region" description="Basic residues" evidence="1">
    <location>
        <begin position="120"/>
        <end position="130"/>
    </location>
</feature>
<evidence type="ECO:0000256" key="1">
    <source>
        <dbReference type="SAM" id="MobiDB-lite"/>
    </source>
</evidence>
<feature type="region of interest" description="Disordered" evidence="1">
    <location>
        <begin position="1"/>
        <end position="221"/>
    </location>
</feature>
<proteinExistence type="predicted"/>
<evidence type="ECO:0000313" key="2">
    <source>
        <dbReference type="EMBL" id="KAG6509338.1"/>
    </source>
</evidence>
<keyword evidence="3" id="KW-1185">Reference proteome</keyword>
<name>A0A8J5LDU0_ZINOF</name>
<comment type="caution">
    <text evidence="2">The sequence shown here is derived from an EMBL/GenBank/DDBJ whole genome shotgun (WGS) entry which is preliminary data.</text>
</comment>
<feature type="compositionally biased region" description="Basic and acidic residues" evidence="1">
    <location>
        <begin position="79"/>
        <end position="92"/>
    </location>
</feature>
<feature type="compositionally biased region" description="Polar residues" evidence="1">
    <location>
        <begin position="207"/>
        <end position="221"/>
    </location>
</feature>